<protein>
    <submittedName>
        <fullName evidence="3">Pimeloyl-ACP methyl ester carboxylesterase</fullName>
    </submittedName>
</protein>
<dbReference type="Gene3D" id="3.40.50.1820">
    <property type="entry name" value="alpha/beta hydrolase"/>
    <property type="match status" value="1"/>
</dbReference>
<keyword evidence="1" id="KW-0378">Hydrolase</keyword>
<sequence length="305" mass="33401">MSAPIPAWPGELISLGDLEVFTRTATARDPDAEQAVFVHGLAGSASNWTDLMGLISDEFACDALDLPGFGYSPPPPRRDYSIDAHTQAVVRLIEKRARGPVHLFGNSLGGAIATRLAGTRPDLVRTLTLVSPALPDLRPRYGPARILAATMPGFGPWAVRRFTLLSAEQRVQGTLDMCFADPTCVHPDRLMELVEDVRRRDGLSHTPEALIASSRAIVNAYVRRSLWRYAARVTAPTLLIYGRHDRLVDPRMAARAGRVFKHARVVVLPDVGHVAQMERPEVVAREFRAMLEDIAMPEDTTSAAG</sequence>
<organism evidence="3 4">
    <name type="scientific">Actinoallomurus bryophytorum</name>
    <dbReference type="NCBI Taxonomy" id="1490222"/>
    <lineage>
        <taxon>Bacteria</taxon>
        <taxon>Bacillati</taxon>
        <taxon>Actinomycetota</taxon>
        <taxon>Actinomycetes</taxon>
        <taxon>Streptosporangiales</taxon>
        <taxon>Thermomonosporaceae</taxon>
        <taxon>Actinoallomurus</taxon>
    </lineage>
</organism>
<evidence type="ECO:0000259" key="2">
    <source>
        <dbReference type="Pfam" id="PF00561"/>
    </source>
</evidence>
<reference evidence="3 4" key="1">
    <citation type="submission" date="2019-06" db="EMBL/GenBank/DDBJ databases">
        <title>Sequencing the genomes of 1000 actinobacteria strains.</title>
        <authorList>
            <person name="Klenk H.-P."/>
        </authorList>
    </citation>
    <scope>NUCLEOTIDE SEQUENCE [LARGE SCALE GENOMIC DNA]</scope>
    <source>
        <strain evidence="3 4">DSM 102200</strain>
    </source>
</reference>
<dbReference type="AlphaFoldDB" id="A0A543CEV9"/>
<dbReference type="Pfam" id="PF00561">
    <property type="entry name" value="Abhydrolase_1"/>
    <property type="match status" value="1"/>
</dbReference>
<dbReference type="PANTHER" id="PTHR43798">
    <property type="entry name" value="MONOACYLGLYCEROL LIPASE"/>
    <property type="match status" value="1"/>
</dbReference>
<dbReference type="InterPro" id="IPR000073">
    <property type="entry name" value="AB_hydrolase_1"/>
</dbReference>
<dbReference type="EMBL" id="VFOZ01000001">
    <property type="protein sequence ID" value="TQL95636.1"/>
    <property type="molecule type" value="Genomic_DNA"/>
</dbReference>
<comment type="caution">
    <text evidence="3">The sequence shown here is derived from an EMBL/GenBank/DDBJ whole genome shotgun (WGS) entry which is preliminary data.</text>
</comment>
<dbReference type="Proteomes" id="UP000316096">
    <property type="component" value="Unassembled WGS sequence"/>
</dbReference>
<dbReference type="InterPro" id="IPR029058">
    <property type="entry name" value="AB_hydrolase_fold"/>
</dbReference>
<evidence type="ECO:0000313" key="3">
    <source>
        <dbReference type="EMBL" id="TQL95636.1"/>
    </source>
</evidence>
<accession>A0A543CEV9</accession>
<gene>
    <name evidence="3" type="ORF">FB559_1144</name>
</gene>
<dbReference type="PRINTS" id="PR00111">
    <property type="entry name" value="ABHYDROLASE"/>
</dbReference>
<dbReference type="InterPro" id="IPR050266">
    <property type="entry name" value="AB_hydrolase_sf"/>
</dbReference>
<evidence type="ECO:0000256" key="1">
    <source>
        <dbReference type="ARBA" id="ARBA00022801"/>
    </source>
</evidence>
<dbReference type="GO" id="GO:0016020">
    <property type="term" value="C:membrane"/>
    <property type="evidence" value="ECO:0007669"/>
    <property type="project" value="TreeGrafter"/>
</dbReference>
<dbReference type="GO" id="GO:0016787">
    <property type="term" value="F:hydrolase activity"/>
    <property type="evidence" value="ECO:0007669"/>
    <property type="project" value="UniProtKB-KW"/>
</dbReference>
<name>A0A543CEV9_9ACTN</name>
<proteinExistence type="predicted"/>
<feature type="domain" description="AB hydrolase-1" evidence="2">
    <location>
        <begin position="36"/>
        <end position="280"/>
    </location>
</feature>
<dbReference type="OrthoDB" id="27092at2"/>
<dbReference type="RefSeq" id="WP_141953988.1">
    <property type="nucleotide sequence ID" value="NZ_VFOZ01000001.1"/>
</dbReference>
<dbReference type="PANTHER" id="PTHR43798:SF31">
    <property type="entry name" value="AB HYDROLASE SUPERFAMILY PROTEIN YCLE"/>
    <property type="match status" value="1"/>
</dbReference>
<evidence type="ECO:0000313" key="4">
    <source>
        <dbReference type="Proteomes" id="UP000316096"/>
    </source>
</evidence>
<keyword evidence="4" id="KW-1185">Reference proteome</keyword>
<dbReference type="SUPFAM" id="SSF53474">
    <property type="entry name" value="alpha/beta-Hydrolases"/>
    <property type="match status" value="1"/>
</dbReference>